<gene>
    <name evidence="1" type="ORF">TAF16_0107</name>
</gene>
<accession>A0A178TN64</accession>
<dbReference type="EMBL" id="LUCQ01000012">
    <property type="protein sequence ID" value="OAO82903.1"/>
    <property type="molecule type" value="Genomic_DNA"/>
</dbReference>
<reference evidence="1 2" key="1">
    <citation type="submission" date="2016-03" db="EMBL/GenBank/DDBJ databases">
        <title>Spore heat resistance.</title>
        <authorList>
            <person name="Boekhorst J."/>
            <person name="Berendsen E.M."/>
            <person name="Wells-Bennik M.H."/>
            <person name="Kuipers O.P."/>
        </authorList>
    </citation>
    <scope>NUCLEOTIDE SEQUENCE [LARGE SCALE GENOMIC DNA]</scope>
    <source>
        <strain evidence="1 2">AF16</strain>
    </source>
</reference>
<keyword evidence="2" id="KW-1185">Reference proteome</keyword>
<dbReference type="Pfam" id="PF26162">
    <property type="entry name" value="YwzD"/>
    <property type="match status" value="1"/>
</dbReference>
<comment type="caution">
    <text evidence="1">The sequence shown here is derived from an EMBL/GenBank/DDBJ whole genome shotgun (WGS) entry which is preliminary data.</text>
</comment>
<protein>
    <submittedName>
        <fullName evidence="1">Uncharacterized protein</fullName>
    </submittedName>
</protein>
<dbReference type="PATRIC" id="fig|33934.7.peg.2728"/>
<dbReference type="Proteomes" id="UP000078336">
    <property type="component" value="Unassembled WGS sequence"/>
</dbReference>
<evidence type="ECO:0000313" key="1">
    <source>
        <dbReference type="EMBL" id="OAO82903.1"/>
    </source>
</evidence>
<proteinExistence type="predicted"/>
<dbReference type="AlphaFoldDB" id="A0A178TN64"/>
<evidence type="ECO:0000313" key="2">
    <source>
        <dbReference type="Proteomes" id="UP000078336"/>
    </source>
</evidence>
<name>A0A178TN64_9BACL</name>
<dbReference type="InterPro" id="IPR058930">
    <property type="entry name" value="YwzD"/>
</dbReference>
<organism evidence="1 2">
    <name type="scientific">Anoxybacillus flavithermus</name>
    <dbReference type="NCBI Taxonomy" id="33934"/>
    <lineage>
        <taxon>Bacteria</taxon>
        <taxon>Bacillati</taxon>
        <taxon>Bacillota</taxon>
        <taxon>Bacilli</taxon>
        <taxon>Bacillales</taxon>
        <taxon>Anoxybacillaceae</taxon>
        <taxon>Anoxybacillus</taxon>
    </lineage>
</organism>
<sequence>MKVKEVSLETEKFKHILLQACQRGELSTHMTAKEMVQELAQQLKQVCKGNES</sequence>